<sequence length="140" mass="14752">MINFTGGAPKPLDIAYNKVDGLLYGVDNTTDNLFTINPTSGAVTFIGATGNESSFGAMYTDTITGAVYGNSNTNDAIYSFNKTSGAATLISASISATGNDGAHCVNARVQFRAELSITKTDGKTEYIFYPHFSRPQLAVS</sequence>
<proteinExistence type="predicted"/>
<evidence type="ECO:0000259" key="1">
    <source>
        <dbReference type="Pfam" id="PF21959"/>
    </source>
</evidence>
<keyword evidence="3" id="KW-1185">Reference proteome</keyword>
<dbReference type="RefSeq" id="WP_039353688.1">
    <property type="nucleotide sequence ID" value="NZ_LR134503.1"/>
</dbReference>
<organism evidence="2 3">
    <name type="scientific">Kaistella jeonii</name>
    <dbReference type="NCBI Taxonomy" id="266749"/>
    <lineage>
        <taxon>Bacteria</taxon>
        <taxon>Pseudomonadati</taxon>
        <taxon>Bacteroidota</taxon>
        <taxon>Flavobacteriia</taxon>
        <taxon>Flavobacteriales</taxon>
        <taxon>Weeksellaceae</taxon>
        <taxon>Chryseobacterium group</taxon>
        <taxon>Kaistella</taxon>
    </lineage>
</organism>
<protein>
    <recommendedName>
        <fullName evidence="1">DUF6923 domain-containing protein</fullName>
    </recommendedName>
</protein>
<dbReference type="EMBL" id="JSYL01000010">
    <property type="protein sequence ID" value="KIA88111.1"/>
    <property type="molecule type" value="Genomic_DNA"/>
</dbReference>
<dbReference type="STRING" id="266749.SAMN05421876_1121"/>
<evidence type="ECO:0000313" key="3">
    <source>
        <dbReference type="Proteomes" id="UP000031473"/>
    </source>
</evidence>
<dbReference type="AlphaFoldDB" id="A0A0C1CV18"/>
<gene>
    <name evidence="2" type="ORF">OA86_12170</name>
</gene>
<evidence type="ECO:0000313" key="2">
    <source>
        <dbReference type="EMBL" id="KIA88111.1"/>
    </source>
</evidence>
<dbReference type="Pfam" id="PF21959">
    <property type="entry name" value="DUF6923"/>
    <property type="match status" value="1"/>
</dbReference>
<feature type="domain" description="DUF6923" evidence="1">
    <location>
        <begin position="9"/>
        <end position="105"/>
    </location>
</feature>
<accession>A0A0C1CV18</accession>
<name>A0A0C1CV18_9FLAO</name>
<dbReference type="Proteomes" id="UP000031473">
    <property type="component" value="Unassembled WGS sequence"/>
</dbReference>
<dbReference type="OrthoDB" id="919278at2"/>
<reference evidence="2 3" key="1">
    <citation type="submission" date="2014-10" db="EMBL/GenBank/DDBJ databases">
        <title>Kaistella jeonii genome.</title>
        <authorList>
            <person name="Clayton J.T."/>
            <person name="Newman J.D."/>
        </authorList>
    </citation>
    <scope>NUCLEOTIDE SEQUENCE [LARGE SCALE GENOMIC DNA]</scope>
    <source>
        <strain evidence="2 3">DSM 17048</strain>
    </source>
</reference>
<comment type="caution">
    <text evidence="2">The sequence shown here is derived from an EMBL/GenBank/DDBJ whole genome shotgun (WGS) entry which is preliminary data.</text>
</comment>
<dbReference type="SUPFAM" id="SSF63825">
    <property type="entry name" value="YWTD domain"/>
    <property type="match status" value="1"/>
</dbReference>
<dbReference type="InterPro" id="IPR054215">
    <property type="entry name" value="DUF6923"/>
</dbReference>